<gene>
    <name evidence="3" type="ORF">GLV81_13300</name>
</gene>
<dbReference type="AlphaFoldDB" id="A0A6I6GKH6"/>
<organism evidence="3 4">
    <name type="scientific">Phnomibacter ginsenosidimutans</name>
    <dbReference type="NCBI Taxonomy" id="2676868"/>
    <lineage>
        <taxon>Bacteria</taxon>
        <taxon>Pseudomonadati</taxon>
        <taxon>Bacteroidota</taxon>
        <taxon>Chitinophagia</taxon>
        <taxon>Chitinophagales</taxon>
        <taxon>Chitinophagaceae</taxon>
        <taxon>Phnomibacter</taxon>
    </lineage>
</organism>
<evidence type="ECO:0000259" key="2">
    <source>
        <dbReference type="PROSITE" id="PS50213"/>
    </source>
</evidence>
<feature type="domain" description="FAS1" evidence="2">
    <location>
        <begin position="33"/>
        <end position="162"/>
    </location>
</feature>
<dbReference type="InterPro" id="IPR000782">
    <property type="entry name" value="FAS1_domain"/>
</dbReference>
<feature type="chain" id="PRO_5026132538" evidence="1">
    <location>
        <begin position="22"/>
        <end position="319"/>
    </location>
</feature>
<keyword evidence="1" id="KW-0732">Signal</keyword>
<dbReference type="KEGG" id="fls:GLV81_13300"/>
<feature type="domain" description="FAS1" evidence="2">
    <location>
        <begin position="166"/>
        <end position="317"/>
    </location>
</feature>
<proteinExistence type="predicted"/>
<accession>A0A6I6GKH6</accession>
<dbReference type="InterPro" id="IPR050904">
    <property type="entry name" value="Adhesion/Biosynth-related"/>
</dbReference>
<dbReference type="PROSITE" id="PS50213">
    <property type="entry name" value="FAS1"/>
    <property type="match status" value="2"/>
</dbReference>
<evidence type="ECO:0000313" key="3">
    <source>
        <dbReference type="EMBL" id="QGW28945.1"/>
    </source>
</evidence>
<dbReference type="SMART" id="SM00554">
    <property type="entry name" value="FAS1"/>
    <property type="match status" value="2"/>
</dbReference>
<protein>
    <submittedName>
        <fullName evidence="3">Fasciclin domain-containing protein</fullName>
    </submittedName>
</protein>
<dbReference type="Gene3D" id="2.30.180.10">
    <property type="entry name" value="FAS1 domain"/>
    <property type="match status" value="2"/>
</dbReference>
<feature type="signal peptide" evidence="1">
    <location>
        <begin position="1"/>
        <end position="21"/>
    </location>
</feature>
<sequence length="319" mass="32162">MKEMLFSKKMLVLAASGLMLAATGCKKDKDDPAPNTVVNAVVNNGYSTLATLVTNAGLIDALNGAGPFTVFAPNNAAFNGVTAPTGAALTNLLTYHVLSGQGLTAAQVIALSNGNLVKVNMLNGDSVFVKASSAGVFVNGVQVIQADLTASNGVVHGLGRILQPPVGNIVATAVATPGFDSLVKAVTRVSTGATGADNIADVLSNTNGLTVFAPTNAAFQALFANAAFPFRNIDAIPVATLRTVLRHHVVTARAFSNDLANGNLGMANGSNATVAGVGTSAVTISGSGTVFNNGAANIALTNIMARNGVVHVIDKVIIP</sequence>
<dbReference type="PANTHER" id="PTHR10900">
    <property type="entry name" value="PERIOSTIN-RELATED"/>
    <property type="match status" value="1"/>
</dbReference>
<reference evidence="3 4" key="1">
    <citation type="submission" date="2019-11" db="EMBL/GenBank/DDBJ databases">
        <authorList>
            <person name="Im W.T."/>
        </authorList>
    </citation>
    <scope>NUCLEOTIDE SEQUENCE [LARGE SCALE GENOMIC DNA]</scope>
    <source>
        <strain evidence="3 4">SB-02</strain>
    </source>
</reference>
<dbReference type="InterPro" id="IPR036378">
    <property type="entry name" value="FAS1_dom_sf"/>
</dbReference>
<dbReference type="EMBL" id="CP046566">
    <property type="protein sequence ID" value="QGW28945.1"/>
    <property type="molecule type" value="Genomic_DNA"/>
</dbReference>
<dbReference type="Proteomes" id="UP000426027">
    <property type="component" value="Chromosome"/>
</dbReference>
<dbReference type="Pfam" id="PF02469">
    <property type="entry name" value="Fasciclin"/>
    <property type="match status" value="2"/>
</dbReference>
<dbReference type="PANTHER" id="PTHR10900:SF77">
    <property type="entry name" value="FI19380P1"/>
    <property type="match status" value="1"/>
</dbReference>
<dbReference type="SUPFAM" id="SSF82153">
    <property type="entry name" value="FAS1 domain"/>
    <property type="match status" value="2"/>
</dbReference>
<dbReference type="RefSeq" id="WP_157479298.1">
    <property type="nucleotide sequence ID" value="NZ_CP046566.1"/>
</dbReference>
<name>A0A6I6GKH6_9BACT</name>
<keyword evidence="4" id="KW-1185">Reference proteome</keyword>
<evidence type="ECO:0000313" key="4">
    <source>
        <dbReference type="Proteomes" id="UP000426027"/>
    </source>
</evidence>
<dbReference type="PROSITE" id="PS51257">
    <property type="entry name" value="PROKAR_LIPOPROTEIN"/>
    <property type="match status" value="1"/>
</dbReference>
<dbReference type="GO" id="GO:0005615">
    <property type="term" value="C:extracellular space"/>
    <property type="evidence" value="ECO:0007669"/>
    <property type="project" value="TreeGrafter"/>
</dbReference>
<evidence type="ECO:0000256" key="1">
    <source>
        <dbReference type="SAM" id="SignalP"/>
    </source>
</evidence>